<feature type="region of interest" description="Disordered" evidence="4">
    <location>
        <begin position="382"/>
        <end position="410"/>
    </location>
</feature>
<dbReference type="PANTHER" id="PTHR44858:SF1">
    <property type="entry name" value="UDP-N-ACETYLGLUCOSAMINE--PEPTIDE N-ACETYLGLUCOSAMINYLTRANSFERASE SPINDLY-RELATED"/>
    <property type="match status" value="1"/>
</dbReference>
<dbReference type="Gene3D" id="1.25.40.10">
    <property type="entry name" value="Tetratricopeptide repeat domain"/>
    <property type="match status" value="1"/>
</dbReference>
<protein>
    <submittedName>
        <fullName evidence="5">Tetratricopeptide repeat protein</fullName>
    </submittedName>
</protein>
<evidence type="ECO:0000313" key="5">
    <source>
        <dbReference type="EMBL" id="MBA2933139.1"/>
    </source>
</evidence>
<reference evidence="5 6" key="1">
    <citation type="submission" date="2020-07" db="EMBL/GenBank/DDBJ databases">
        <authorList>
            <person name="Sun Q."/>
        </authorList>
    </citation>
    <scope>NUCLEOTIDE SEQUENCE [LARGE SCALE GENOMIC DNA]</scope>
    <source>
        <strain evidence="5 6">CGMCC 1.13654</strain>
    </source>
</reference>
<dbReference type="Proteomes" id="UP000570166">
    <property type="component" value="Unassembled WGS sequence"/>
</dbReference>
<evidence type="ECO:0000256" key="4">
    <source>
        <dbReference type="SAM" id="MobiDB-lite"/>
    </source>
</evidence>
<dbReference type="SUPFAM" id="SSF48452">
    <property type="entry name" value="TPR-like"/>
    <property type="match status" value="1"/>
</dbReference>
<keyword evidence="6" id="KW-1185">Reference proteome</keyword>
<sequence length="410" mass="43679">MALSKAWLCGLGLLLLGADLPPSSPTTITEAVTGGAVLKDGSLWFTTWNESARFTLSPRAGDVDAVFTALRLASEAGVSIAVRFDPDSGRFDPDNGRIDYRLCAITYGAQKIGGDRDFCSGPSAVGGTSGEKAIAVGMAREMSFDTAGAGPLLDAGLAHPDLPAALRTIGLRARSDVHATLASRLPHGSPAADAELVLALADTRAWEHAAPDDREAPFTEGALLEELGAYPDALAVYQRFEAKWPDEYFRAQVRRAAIKRIAGDYPGALATLNEIAVRDPVAMGMKYHYHRGWLLSLMGRYEEAVADFSAGLETQPDYPYVFLRRACAYGRLGYIAEARSDEEAGLGLLAKLPVTGEPLVQYDVDHARAGLDALSKMQAEGQSKPTAVACDLSDPEKLRSRSKALPATPG</sequence>
<dbReference type="InterPro" id="IPR019734">
    <property type="entry name" value="TPR_rpt"/>
</dbReference>
<dbReference type="InterPro" id="IPR011990">
    <property type="entry name" value="TPR-like_helical_dom_sf"/>
</dbReference>
<name>A0A838L3Z8_9SPHN</name>
<dbReference type="PANTHER" id="PTHR44858">
    <property type="entry name" value="TETRATRICOPEPTIDE REPEAT PROTEIN 6"/>
    <property type="match status" value="1"/>
</dbReference>
<keyword evidence="2 3" id="KW-0802">TPR repeat</keyword>
<organism evidence="5 6">
    <name type="scientific">Sphingomonas chungangi</name>
    <dbReference type="NCBI Taxonomy" id="2683589"/>
    <lineage>
        <taxon>Bacteria</taxon>
        <taxon>Pseudomonadati</taxon>
        <taxon>Pseudomonadota</taxon>
        <taxon>Alphaproteobacteria</taxon>
        <taxon>Sphingomonadales</taxon>
        <taxon>Sphingomonadaceae</taxon>
        <taxon>Sphingomonas</taxon>
    </lineage>
</organism>
<gene>
    <name evidence="5" type="ORF">HZF05_03415</name>
</gene>
<comment type="caution">
    <text evidence="5">The sequence shown here is derived from an EMBL/GenBank/DDBJ whole genome shotgun (WGS) entry which is preliminary data.</text>
</comment>
<dbReference type="AlphaFoldDB" id="A0A838L3Z8"/>
<dbReference type="EMBL" id="JACEIB010000001">
    <property type="protein sequence ID" value="MBA2933139.1"/>
    <property type="molecule type" value="Genomic_DNA"/>
</dbReference>
<feature type="repeat" description="TPR" evidence="3">
    <location>
        <begin position="285"/>
        <end position="318"/>
    </location>
</feature>
<evidence type="ECO:0000256" key="2">
    <source>
        <dbReference type="ARBA" id="ARBA00022803"/>
    </source>
</evidence>
<dbReference type="PROSITE" id="PS50005">
    <property type="entry name" value="TPR"/>
    <property type="match status" value="1"/>
</dbReference>
<proteinExistence type="predicted"/>
<dbReference type="SMART" id="SM00028">
    <property type="entry name" value="TPR"/>
    <property type="match status" value="2"/>
</dbReference>
<accession>A0A838L3Z8</accession>
<evidence type="ECO:0000256" key="3">
    <source>
        <dbReference type="PROSITE-ProRule" id="PRU00339"/>
    </source>
</evidence>
<keyword evidence="1" id="KW-0677">Repeat</keyword>
<evidence type="ECO:0000313" key="6">
    <source>
        <dbReference type="Proteomes" id="UP000570166"/>
    </source>
</evidence>
<dbReference type="InterPro" id="IPR050498">
    <property type="entry name" value="Ycf3"/>
</dbReference>
<evidence type="ECO:0000256" key="1">
    <source>
        <dbReference type="ARBA" id="ARBA00022737"/>
    </source>
</evidence>
<dbReference type="RefSeq" id="WP_160365196.1">
    <property type="nucleotide sequence ID" value="NZ_JACEIB010000001.1"/>
</dbReference>